<dbReference type="Proteomes" id="UP000327191">
    <property type="component" value="Unassembled WGS sequence"/>
</dbReference>
<feature type="transmembrane region" description="Helical" evidence="1">
    <location>
        <begin position="371"/>
        <end position="391"/>
    </location>
</feature>
<keyword evidence="1" id="KW-0812">Transmembrane</keyword>
<protein>
    <submittedName>
        <fullName evidence="2">Uncharacterized protein</fullName>
    </submittedName>
</protein>
<keyword evidence="1" id="KW-1133">Transmembrane helix</keyword>
<keyword evidence="1" id="KW-0472">Membrane</keyword>
<evidence type="ECO:0000256" key="1">
    <source>
        <dbReference type="SAM" id="Phobius"/>
    </source>
</evidence>
<reference evidence="2 3" key="1">
    <citation type="submission" date="2019-09" db="EMBL/GenBank/DDBJ databases">
        <authorList>
            <person name="Chandra G."/>
            <person name="Truman W A."/>
        </authorList>
    </citation>
    <scope>NUCLEOTIDE SEQUENCE [LARGE SCALE GENOMIC DNA]</scope>
    <source>
        <strain evidence="2">PS938</strain>
    </source>
</reference>
<dbReference type="EMBL" id="CABVJE010000010">
    <property type="protein sequence ID" value="VVQ02750.1"/>
    <property type="molecule type" value="Genomic_DNA"/>
</dbReference>
<organism evidence="2 3">
    <name type="scientific">Pseudomonas fluorescens</name>
    <dbReference type="NCBI Taxonomy" id="294"/>
    <lineage>
        <taxon>Bacteria</taxon>
        <taxon>Pseudomonadati</taxon>
        <taxon>Pseudomonadota</taxon>
        <taxon>Gammaproteobacteria</taxon>
        <taxon>Pseudomonadales</taxon>
        <taxon>Pseudomonadaceae</taxon>
        <taxon>Pseudomonas</taxon>
    </lineage>
</organism>
<name>A0A5E7TWF3_PSEFL</name>
<sequence length="394" mass="43703">MTDKMIQDEMRAARNDMAQLLNEIVIAPLKGELNNLLDVALYPIDKEIKDGHVGAMALINKIWRTLDRNYPTSSLPLDDQFQALLDVQHSAEDQAQNRANDLANSLSAKAETLSQQTLQALLSHSNALNSRLTDHQAFHTHTQAQLQALHDENRVAHCESNDRFLEQMVVLKSAQQSTETQVIARAEHLAETLGIQAETLSQLSLQALHTHNDTLEARLNDHHQVLVTHTQAQLQALSDASEVVYREGNNQLFEQLKQLGHERTKRLEALIAVLASKGRTSVTEVIAQQEQRQQAAISSQATKVGAQHEVTLQTLAVLQQHLLTRDAQATAEHEATSQTLAVLQHHLLAQDAKIDYLQGQLQRTAGHTKTLLYSCLPMGLVSLGALAYLILRIG</sequence>
<dbReference type="AlphaFoldDB" id="A0A5E7TWF3"/>
<proteinExistence type="predicted"/>
<dbReference type="RefSeq" id="WP_150672839.1">
    <property type="nucleotide sequence ID" value="NZ_CABVJE010000010.1"/>
</dbReference>
<gene>
    <name evidence="2" type="ORF">PS938_02653</name>
</gene>
<evidence type="ECO:0000313" key="2">
    <source>
        <dbReference type="EMBL" id="VVQ02750.1"/>
    </source>
</evidence>
<accession>A0A5E7TWF3</accession>
<evidence type="ECO:0000313" key="3">
    <source>
        <dbReference type="Proteomes" id="UP000327191"/>
    </source>
</evidence>